<keyword evidence="3" id="KW-0445">Lipid transport</keyword>
<evidence type="ECO:0000256" key="3">
    <source>
        <dbReference type="ARBA" id="ARBA00023055"/>
    </source>
</evidence>
<keyword evidence="3" id="KW-0813">Transport</keyword>
<organism evidence="6 7">
    <name type="scientific">Cinchona calisaya</name>
    <dbReference type="NCBI Taxonomy" id="153742"/>
    <lineage>
        <taxon>Eukaryota</taxon>
        <taxon>Viridiplantae</taxon>
        <taxon>Streptophyta</taxon>
        <taxon>Embryophyta</taxon>
        <taxon>Tracheophyta</taxon>
        <taxon>Spermatophyta</taxon>
        <taxon>Magnoliopsida</taxon>
        <taxon>eudicotyledons</taxon>
        <taxon>Gunneridae</taxon>
        <taxon>Pentapetalae</taxon>
        <taxon>asterids</taxon>
        <taxon>lamiids</taxon>
        <taxon>Gentianales</taxon>
        <taxon>Rubiaceae</taxon>
        <taxon>Cinchonoideae</taxon>
        <taxon>Cinchoneae</taxon>
        <taxon>Cinchona</taxon>
    </lineage>
</organism>
<dbReference type="InterPro" id="IPR018494">
    <property type="entry name" value="Oxysterol-bd_CS"/>
</dbReference>
<evidence type="ECO:0000256" key="4">
    <source>
        <dbReference type="ARBA" id="ARBA00023121"/>
    </source>
</evidence>
<name>A0ABD3ASR8_9GENT</name>
<dbReference type="FunFam" id="2.40.160.120:FF:000011">
    <property type="entry name" value="Oxysterol-binding protein-related protein 4C"/>
    <property type="match status" value="1"/>
</dbReference>
<dbReference type="Gene3D" id="2.40.160.120">
    <property type="match status" value="1"/>
</dbReference>
<dbReference type="FunFam" id="3.30.70.3490:FF:000007">
    <property type="entry name" value="Oxysterol-binding protein-related protein 4B"/>
    <property type="match status" value="1"/>
</dbReference>
<evidence type="ECO:0000313" key="7">
    <source>
        <dbReference type="Proteomes" id="UP001630127"/>
    </source>
</evidence>
<dbReference type="EMBL" id="JBJUIK010000002">
    <property type="protein sequence ID" value="KAL3534221.1"/>
    <property type="molecule type" value="Genomic_DNA"/>
</dbReference>
<dbReference type="Proteomes" id="UP001630127">
    <property type="component" value="Unassembled WGS sequence"/>
</dbReference>
<reference evidence="6 7" key="1">
    <citation type="submission" date="2024-11" db="EMBL/GenBank/DDBJ databases">
        <title>A near-complete genome assembly of Cinchona calisaya.</title>
        <authorList>
            <person name="Lian D.C."/>
            <person name="Zhao X.W."/>
            <person name="Wei L."/>
        </authorList>
    </citation>
    <scope>NUCLEOTIDE SEQUENCE [LARGE SCALE GENOMIC DNA]</scope>
    <source>
        <tissue evidence="6">Nenye</tissue>
    </source>
</reference>
<dbReference type="InterPro" id="IPR000648">
    <property type="entry name" value="Oxysterol-bd"/>
</dbReference>
<evidence type="ECO:0000256" key="5">
    <source>
        <dbReference type="RuleBase" id="RU003844"/>
    </source>
</evidence>
<keyword evidence="7" id="KW-1185">Reference proteome</keyword>
<dbReference type="InterPro" id="IPR037239">
    <property type="entry name" value="OSBP_sf"/>
</dbReference>
<comment type="caution">
    <text evidence="6">The sequence shown here is derived from an EMBL/GenBank/DDBJ whole genome shotgun (WGS) entry which is preliminary data.</text>
</comment>
<proteinExistence type="inferred from homology"/>
<evidence type="ECO:0000256" key="2">
    <source>
        <dbReference type="ARBA" id="ARBA00008842"/>
    </source>
</evidence>
<dbReference type="SUPFAM" id="SSF144000">
    <property type="entry name" value="Oxysterol-binding protein-like"/>
    <property type="match status" value="1"/>
</dbReference>
<protein>
    <recommendedName>
        <fullName evidence="8">Oxysterol-binding protein</fullName>
    </recommendedName>
</protein>
<dbReference type="GO" id="GO:0006869">
    <property type="term" value="P:lipid transport"/>
    <property type="evidence" value="ECO:0007669"/>
    <property type="project" value="UniProtKB-KW"/>
</dbReference>
<dbReference type="GO" id="GO:0008289">
    <property type="term" value="F:lipid binding"/>
    <property type="evidence" value="ECO:0007669"/>
    <property type="project" value="UniProtKB-KW"/>
</dbReference>
<gene>
    <name evidence="6" type="ORF">ACH5RR_002682</name>
</gene>
<dbReference type="PANTHER" id="PTHR10972:SF102">
    <property type="entry name" value="OXYSTEROL-BINDING PROTEIN"/>
    <property type="match status" value="1"/>
</dbReference>
<dbReference type="AlphaFoldDB" id="A0ABD3ASR8"/>
<sequence length="388" mass="43637">MVTIEAAGPRPVLTPPLMLEEGSDANYRAPNLLKRILSLLNNVRPGSDLTRLQLPPMFNLPKSQLQCYGESVYCMGSDLLSKCANEGTSLERFVSVVAWSISTMRPLMFGVAPYNPILGETHHVSRGTLNVLLEQVSHHPPVTALHATDEKNNIEMIWCHYPVPKFHGTRIETEVHGKRQLKLLHKEETYEMNSPKLVIRFLPVLGVDWLGNVTIKCQETGIAAELSYRGNSFLPRQGNHRSINGRIFMTSSSSKIIYEISGHWDRIVTAKDLTTGKSKVIYDAKEVLSGVKTPIVKESQGIWPTESTVVWADVSQAIINKFWEKAKEAKSSIEEREREITQERNSKGENWVPKHFTVSYKESGWACLPIQRSVPPAPIVVPFNPFET</sequence>
<evidence type="ECO:0000313" key="6">
    <source>
        <dbReference type="EMBL" id="KAL3534221.1"/>
    </source>
</evidence>
<dbReference type="PROSITE" id="PS01013">
    <property type="entry name" value="OSBP"/>
    <property type="match status" value="1"/>
</dbReference>
<evidence type="ECO:0008006" key="8">
    <source>
        <dbReference type="Google" id="ProtNLM"/>
    </source>
</evidence>
<accession>A0ABD3ASR8</accession>
<dbReference type="Gene3D" id="3.30.70.3490">
    <property type="match status" value="1"/>
</dbReference>
<dbReference type="PANTHER" id="PTHR10972">
    <property type="entry name" value="OXYSTEROL-BINDING PROTEIN-RELATED"/>
    <property type="match status" value="1"/>
</dbReference>
<comment type="function">
    <text evidence="1">May be involved in the transport of sterols.</text>
</comment>
<dbReference type="Pfam" id="PF01237">
    <property type="entry name" value="Oxysterol_BP"/>
    <property type="match status" value="1"/>
</dbReference>
<comment type="similarity">
    <text evidence="2 5">Belongs to the OSBP family.</text>
</comment>
<evidence type="ECO:0000256" key="1">
    <source>
        <dbReference type="ARBA" id="ARBA00003361"/>
    </source>
</evidence>
<keyword evidence="4" id="KW-0446">Lipid-binding</keyword>